<protein>
    <submittedName>
        <fullName evidence="2">Uncharacterized protein</fullName>
    </submittedName>
</protein>
<evidence type="ECO:0000313" key="3">
    <source>
        <dbReference type="Proteomes" id="UP000289465"/>
    </source>
</evidence>
<feature type="compositionally biased region" description="Basic and acidic residues" evidence="1">
    <location>
        <begin position="137"/>
        <end position="152"/>
    </location>
</feature>
<dbReference type="EMBL" id="UFQC01000048">
    <property type="protein sequence ID" value="SSW73266.1"/>
    <property type="molecule type" value="Genomic_DNA"/>
</dbReference>
<accession>A0A446CZI2</accession>
<feature type="region of interest" description="Disordered" evidence="1">
    <location>
        <begin position="128"/>
        <end position="167"/>
    </location>
</feature>
<dbReference type="Proteomes" id="UP000289465">
    <property type="component" value="Unassembled WGS sequence"/>
</dbReference>
<proteinExistence type="predicted"/>
<evidence type="ECO:0000313" key="2">
    <source>
        <dbReference type="EMBL" id="SSW73266.1"/>
    </source>
</evidence>
<dbReference type="RefSeq" id="WP_425265801.1">
    <property type="nucleotide sequence ID" value="NZ_UFQC01000048.1"/>
</dbReference>
<evidence type="ECO:0000256" key="1">
    <source>
        <dbReference type="SAM" id="MobiDB-lite"/>
    </source>
</evidence>
<dbReference type="AlphaFoldDB" id="A0A446CZI2"/>
<sequence length="167" mass="18937">MAKRDHRKGALQFRFVAIPVPVLESAEYRALPDSARSLLIDLLMQFSGKNNGRLCTSFVAMQRYGWTSKSKLERAKAALLQTPFILITRRGRPPNTSEWVGVTWFQLDYDRSMDLVPRDWPLNNFQTIESGSIDPNQGREKQFHHPRIRGDRTALPGAITPESGAIA</sequence>
<name>A0A446CZI2_9BURK</name>
<gene>
    <name evidence="2" type="ORF">AVE30378_05628</name>
</gene>
<reference evidence="2 3" key="1">
    <citation type="submission" date="2018-07" db="EMBL/GenBank/DDBJ databases">
        <authorList>
            <person name="Peeters C."/>
        </authorList>
    </citation>
    <scope>NUCLEOTIDE SEQUENCE [LARGE SCALE GENOMIC DNA]</scope>
    <source>
        <strain evidence="2 3">LMG 30378</strain>
    </source>
</reference>
<organism evidence="2 3">
    <name type="scientific">Achromobacter veterisilvae</name>
    <dbReference type="NCBI Taxonomy" id="2069367"/>
    <lineage>
        <taxon>Bacteria</taxon>
        <taxon>Pseudomonadati</taxon>
        <taxon>Pseudomonadota</taxon>
        <taxon>Betaproteobacteria</taxon>
        <taxon>Burkholderiales</taxon>
        <taxon>Alcaligenaceae</taxon>
        <taxon>Achromobacter</taxon>
    </lineage>
</organism>